<feature type="region of interest" description="Disordered" evidence="1">
    <location>
        <begin position="285"/>
        <end position="316"/>
    </location>
</feature>
<name>A0ABR3EM18_9AGAR</name>
<evidence type="ECO:0000313" key="2">
    <source>
        <dbReference type="EMBL" id="KAL0563911.1"/>
    </source>
</evidence>
<evidence type="ECO:0000313" key="3">
    <source>
        <dbReference type="Proteomes" id="UP001465976"/>
    </source>
</evidence>
<feature type="compositionally biased region" description="Basic residues" evidence="1">
    <location>
        <begin position="305"/>
        <end position="316"/>
    </location>
</feature>
<dbReference type="Proteomes" id="UP001465976">
    <property type="component" value="Unassembled WGS sequence"/>
</dbReference>
<comment type="caution">
    <text evidence="2">The sequence shown here is derived from an EMBL/GenBank/DDBJ whole genome shotgun (WGS) entry which is preliminary data.</text>
</comment>
<feature type="compositionally biased region" description="Basic and acidic residues" evidence="1">
    <location>
        <begin position="184"/>
        <end position="193"/>
    </location>
</feature>
<feature type="compositionally biased region" description="Basic and acidic residues" evidence="1">
    <location>
        <begin position="130"/>
        <end position="156"/>
    </location>
</feature>
<proteinExistence type="predicted"/>
<evidence type="ECO:0000256" key="1">
    <source>
        <dbReference type="SAM" id="MobiDB-lite"/>
    </source>
</evidence>
<sequence>MFGPAGSDLHEHHLLGGTAFKFRPVLARDDHASNKPVKGDLANDNASNKASTFNSSKTSDLDHEQDEDVTNELADPGDGVMSTEHSRAEVGVMATPRQDVAKGMTPGKDPMEQEPTDGQVDETAESEQVDAIRDDKGGKEEDSHVDEGMEDGERADSVTTPPLPAEEHERQMEESGSGGKKRKAGEAQSDKPPKLRRLRKQDNPTDDLQSSSARDGEDGEGAGEGNVQGQKKGRGKSTKVTAVVPAAADPEDMTAQEYEEYLNSITSGKRGKDTEKWVYERQPLHMKGSVQITPKKDTVPGRATTRARSRRQAPGK</sequence>
<feature type="compositionally biased region" description="Acidic residues" evidence="1">
    <location>
        <begin position="112"/>
        <end position="128"/>
    </location>
</feature>
<protein>
    <submittedName>
        <fullName evidence="2">Uncharacterized protein</fullName>
    </submittedName>
</protein>
<keyword evidence="3" id="KW-1185">Reference proteome</keyword>
<dbReference type="EMBL" id="JBAHYK010003113">
    <property type="protein sequence ID" value="KAL0563911.1"/>
    <property type="molecule type" value="Genomic_DNA"/>
</dbReference>
<feature type="region of interest" description="Disordered" evidence="1">
    <location>
        <begin position="31"/>
        <end position="251"/>
    </location>
</feature>
<feature type="compositionally biased region" description="Polar residues" evidence="1">
    <location>
        <begin position="44"/>
        <end position="58"/>
    </location>
</feature>
<gene>
    <name evidence="2" type="ORF">V5O48_018147</name>
</gene>
<organism evidence="2 3">
    <name type="scientific">Marasmius crinis-equi</name>
    <dbReference type="NCBI Taxonomy" id="585013"/>
    <lineage>
        <taxon>Eukaryota</taxon>
        <taxon>Fungi</taxon>
        <taxon>Dikarya</taxon>
        <taxon>Basidiomycota</taxon>
        <taxon>Agaricomycotina</taxon>
        <taxon>Agaricomycetes</taxon>
        <taxon>Agaricomycetidae</taxon>
        <taxon>Agaricales</taxon>
        <taxon>Marasmiineae</taxon>
        <taxon>Marasmiaceae</taxon>
        <taxon>Marasmius</taxon>
    </lineage>
</organism>
<accession>A0ABR3EM18</accession>
<reference evidence="2 3" key="1">
    <citation type="submission" date="2024-02" db="EMBL/GenBank/DDBJ databases">
        <title>A draft genome for the cacao thread blight pathogen Marasmius crinis-equi.</title>
        <authorList>
            <person name="Cohen S.P."/>
            <person name="Baruah I.K."/>
            <person name="Amoako-Attah I."/>
            <person name="Bukari Y."/>
            <person name="Meinhardt L.W."/>
            <person name="Bailey B.A."/>
        </authorList>
    </citation>
    <scope>NUCLEOTIDE SEQUENCE [LARGE SCALE GENOMIC DNA]</scope>
    <source>
        <strain evidence="2 3">GH-76</strain>
    </source>
</reference>